<evidence type="ECO:0000256" key="11">
    <source>
        <dbReference type="ARBA" id="ARBA00072517"/>
    </source>
</evidence>
<keyword evidence="10" id="KW-1015">Disulfide bond</keyword>
<dbReference type="GO" id="GO:0046872">
    <property type="term" value="F:metal ion binding"/>
    <property type="evidence" value="ECO:0007669"/>
    <property type="project" value="UniProtKB-KW"/>
</dbReference>
<dbReference type="InterPro" id="IPR005805">
    <property type="entry name" value="Rieske_Fe-S_prot_C"/>
</dbReference>
<gene>
    <name evidence="15" type="ORF">CXG81DRAFT_13635</name>
</gene>
<comment type="subcellular location">
    <subcellularLocation>
        <location evidence="1">Membrane</location>
        <topology evidence="1">Single-pass membrane protein</topology>
    </subcellularLocation>
    <subcellularLocation>
        <location evidence="13">Mitochondrion inner membrane</location>
    </subcellularLocation>
</comment>
<comment type="similarity">
    <text evidence="2">Belongs to the Rieske iron-sulfur protein family.</text>
</comment>
<evidence type="ECO:0000259" key="14">
    <source>
        <dbReference type="PROSITE" id="PS51296"/>
    </source>
</evidence>
<keyword evidence="9" id="KW-0472">Membrane</keyword>
<dbReference type="Gene3D" id="1.20.5.270">
    <property type="entry name" value="Ubiquinol cytochrome reductase, transmembrane domain"/>
    <property type="match status" value="1"/>
</dbReference>
<comment type="catalytic activity">
    <reaction evidence="12">
        <text>a quinol + 2 Fe(III)-[cytochrome c](out) = a quinone + 2 Fe(II)-[cytochrome c](out) + 2 H(+)(out)</text>
        <dbReference type="Rhea" id="RHEA:11484"/>
        <dbReference type="Rhea" id="RHEA-COMP:10350"/>
        <dbReference type="Rhea" id="RHEA-COMP:14399"/>
        <dbReference type="ChEBI" id="CHEBI:15378"/>
        <dbReference type="ChEBI" id="CHEBI:24646"/>
        <dbReference type="ChEBI" id="CHEBI:29033"/>
        <dbReference type="ChEBI" id="CHEBI:29034"/>
        <dbReference type="ChEBI" id="CHEBI:132124"/>
        <dbReference type="EC" id="7.1.1.8"/>
    </reaction>
</comment>
<organism evidence="15 16">
    <name type="scientific">Caulochytrium protostelioides</name>
    <dbReference type="NCBI Taxonomy" id="1555241"/>
    <lineage>
        <taxon>Eukaryota</taxon>
        <taxon>Fungi</taxon>
        <taxon>Fungi incertae sedis</taxon>
        <taxon>Chytridiomycota</taxon>
        <taxon>Chytridiomycota incertae sedis</taxon>
        <taxon>Chytridiomycetes</taxon>
        <taxon>Caulochytriales</taxon>
        <taxon>Caulochytriaceae</taxon>
        <taxon>Caulochytrium</taxon>
    </lineage>
</organism>
<dbReference type="InterPro" id="IPR006317">
    <property type="entry name" value="Ubiquinol_cyt_c_Rdtase_Fe-S-su"/>
</dbReference>
<dbReference type="SUPFAM" id="SSF50022">
    <property type="entry name" value="ISP domain"/>
    <property type="match status" value="1"/>
</dbReference>
<evidence type="ECO:0000256" key="1">
    <source>
        <dbReference type="ARBA" id="ARBA00004167"/>
    </source>
</evidence>
<comment type="miscellaneous">
    <text evidence="12">The Rieske protein is a high potential 2Fe-2S protein.</text>
</comment>
<dbReference type="GO" id="GO:0005743">
    <property type="term" value="C:mitochondrial inner membrane"/>
    <property type="evidence" value="ECO:0007669"/>
    <property type="project" value="UniProtKB-SubCell"/>
</dbReference>
<dbReference type="GO" id="GO:0008121">
    <property type="term" value="F:quinol-cytochrome-c reductase activity"/>
    <property type="evidence" value="ECO:0007669"/>
    <property type="project" value="UniProtKB-EC"/>
</dbReference>
<keyword evidence="4" id="KW-0001">2Fe-2S</keyword>
<evidence type="ECO:0000256" key="2">
    <source>
        <dbReference type="ARBA" id="ARBA00010651"/>
    </source>
</evidence>
<dbReference type="Proteomes" id="UP000274922">
    <property type="component" value="Unassembled WGS sequence"/>
</dbReference>
<dbReference type="AlphaFoldDB" id="A0A4P9X4T6"/>
<dbReference type="NCBIfam" id="TIGR01416">
    <property type="entry name" value="Rieske_proteo"/>
    <property type="match status" value="1"/>
</dbReference>
<accession>A0A4P9X4T6</accession>
<dbReference type="InterPro" id="IPR036922">
    <property type="entry name" value="Rieske_2Fe-2S_sf"/>
</dbReference>
<sequence length="237" mass="26199">MVGYHDRHDTRRCFALTDRPARTPFLHQRRLFSGDARPPVPAWKASEAASRYEIPPPTTEFKDLENIDETSDKTFSYLMVGAFATLGAFSAKALVTNYLSNLSAAADVLAVSKSEINMSAVPEGSNLLIKWQGKPVFVRHRTAEEIAEADSVDLSELRDKQTDAERFPNQEWSVMLGVCTHLGCVPVGESGEYGGWYCPCHGSHYDISGRIRKGPAPLNLEIPPYNINEDEGTIVIG</sequence>
<evidence type="ECO:0000256" key="5">
    <source>
        <dbReference type="ARBA" id="ARBA00022723"/>
    </source>
</evidence>
<keyword evidence="12" id="KW-0813">Transport</keyword>
<dbReference type="OrthoDB" id="1637982at2759"/>
<evidence type="ECO:0000256" key="9">
    <source>
        <dbReference type="ARBA" id="ARBA00023136"/>
    </source>
</evidence>
<dbReference type="InterPro" id="IPR037008">
    <property type="entry name" value="bc1_Rieske_TM_sf"/>
</dbReference>
<dbReference type="Pfam" id="PF00355">
    <property type="entry name" value="Rieske"/>
    <property type="match status" value="1"/>
</dbReference>
<dbReference type="EMBL" id="ML014235">
    <property type="protein sequence ID" value="RKP00107.1"/>
    <property type="molecule type" value="Genomic_DNA"/>
</dbReference>
<dbReference type="GO" id="GO:0051537">
    <property type="term" value="F:2 iron, 2 sulfur cluster binding"/>
    <property type="evidence" value="ECO:0007669"/>
    <property type="project" value="UniProtKB-KW"/>
</dbReference>
<dbReference type="EC" id="7.1.1.8" evidence="12"/>
<dbReference type="Gene3D" id="2.102.10.10">
    <property type="entry name" value="Rieske [2Fe-2S] iron-sulphur domain"/>
    <property type="match status" value="1"/>
</dbReference>
<dbReference type="InterPro" id="IPR017941">
    <property type="entry name" value="Rieske_2Fe-2S"/>
</dbReference>
<evidence type="ECO:0000313" key="16">
    <source>
        <dbReference type="Proteomes" id="UP000274922"/>
    </source>
</evidence>
<evidence type="ECO:0000256" key="10">
    <source>
        <dbReference type="ARBA" id="ARBA00023157"/>
    </source>
</evidence>
<evidence type="ECO:0000256" key="7">
    <source>
        <dbReference type="ARBA" id="ARBA00023004"/>
    </source>
</evidence>
<dbReference type="STRING" id="1555241.A0A4P9X4T6"/>
<reference evidence="16" key="1">
    <citation type="journal article" date="2018" name="Nat. Microbiol.">
        <title>Leveraging single-cell genomics to expand the fungal tree of life.</title>
        <authorList>
            <person name="Ahrendt S.R."/>
            <person name="Quandt C.A."/>
            <person name="Ciobanu D."/>
            <person name="Clum A."/>
            <person name="Salamov A."/>
            <person name="Andreopoulos B."/>
            <person name="Cheng J.F."/>
            <person name="Woyke T."/>
            <person name="Pelin A."/>
            <person name="Henrissat B."/>
            <person name="Reynolds N.K."/>
            <person name="Benny G.L."/>
            <person name="Smith M.E."/>
            <person name="James T.Y."/>
            <person name="Grigoriev I.V."/>
        </authorList>
    </citation>
    <scope>NUCLEOTIDE SEQUENCE [LARGE SCALE GENOMIC DNA]</scope>
    <source>
        <strain evidence="16">ATCC 52028</strain>
    </source>
</reference>
<keyword evidence="12" id="KW-0249">Electron transport</keyword>
<evidence type="ECO:0000256" key="13">
    <source>
        <dbReference type="RuleBase" id="RU004495"/>
    </source>
</evidence>
<dbReference type="SUPFAM" id="SSF81502">
    <property type="entry name" value="ISP transmembrane anchor"/>
    <property type="match status" value="1"/>
</dbReference>
<dbReference type="CDD" id="cd03470">
    <property type="entry name" value="Rieske_cytochrome_bc1"/>
    <property type="match status" value="1"/>
</dbReference>
<proteinExistence type="inferred from homology"/>
<keyword evidence="7" id="KW-0408">Iron</keyword>
<keyword evidence="13" id="KW-0679">Respiratory chain</keyword>
<dbReference type="InterPro" id="IPR004192">
    <property type="entry name" value="Rieske_TM"/>
</dbReference>
<feature type="domain" description="Rieske" evidence="14">
    <location>
        <begin position="139"/>
        <end position="234"/>
    </location>
</feature>
<keyword evidence="8" id="KW-0411">Iron-sulfur</keyword>
<evidence type="ECO:0000256" key="8">
    <source>
        <dbReference type="ARBA" id="ARBA00023014"/>
    </source>
</evidence>
<evidence type="ECO:0000256" key="4">
    <source>
        <dbReference type="ARBA" id="ARBA00022714"/>
    </source>
</evidence>
<keyword evidence="5" id="KW-0479">Metal-binding</keyword>
<comment type="cofactor">
    <cofactor evidence="12">
        <name>[2Fe-2S] cluster</name>
        <dbReference type="ChEBI" id="CHEBI:190135"/>
    </cofactor>
    <text evidence="12">Binds 1 [2Fe-2S] cluster per subunit.</text>
</comment>
<protein>
    <recommendedName>
        <fullName evidence="11 12">Cytochrome b-c1 complex subunit Rieske, mitochondrial</fullName>
        <ecNumber evidence="12">7.1.1.8</ecNumber>
    </recommendedName>
</protein>
<keyword evidence="13" id="KW-0496">Mitochondrion</keyword>
<evidence type="ECO:0000256" key="12">
    <source>
        <dbReference type="RuleBase" id="RU004494"/>
    </source>
</evidence>
<dbReference type="PANTHER" id="PTHR10134">
    <property type="entry name" value="CYTOCHROME B-C1 COMPLEX SUBUNIT RIESKE, MITOCHONDRIAL"/>
    <property type="match status" value="1"/>
</dbReference>
<dbReference type="Pfam" id="PF02921">
    <property type="entry name" value="UCR_TM"/>
    <property type="match status" value="1"/>
</dbReference>
<evidence type="ECO:0000256" key="6">
    <source>
        <dbReference type="ARBA" id="ARBA00022989"/>
    </source>
</evidence>
<dbReference type="PROSITE" id="PS51296">
    <property type="entry name" value="RIESKE"/>
    <property type="match status" value="1"/>
</dbReference>
<dbReference type="InterPro" id="IPR014349">
    <property type="entry name" value="Rieske_Fe-S_prot"/>
</dbReference>
<keyword evidence="16" id="KW-1185">Reference proteome</keyword>
<name>A0A4P9X4T6_9FUNG</name>
<evidence type="ECO:0000256" key="3">
    <source>
        <dbReference type="ARBA" id="ARBA00022692"/>
    </source>
</evidence>
<evidence type="ECO:0000313" key="15">
    <source>
        <dbReference type="EMBL" id="RKP00107.1"/>
    </source>
</evidence>
<dbReference type="PRINTS" id="PR00162">
    <property type="entry name" value="RIESKE"/>
</dbReference>
<keyword evidence="6" id="KW-1133">Transmembrane helix</keyword>
<dbReference type="FunFam" id="2.102.10.10:FF:000001">
    <property type="entry name" value="Cytochrome b-c1 complex subunit Rieske, mitochondrial"/>
    <property type="match status" value="1"/>
</dbReference>
<keyword evidence="3" id="KW-0812">Transmembrane</keyword>